<evidence type="ECO:0000256" key="6">
    <source>
        <dbReference type="SAM" id="Phobius"/>
    </source>
</evidence>
<dbReference type="Proteomes" id="UP001369736">
    <property type="component" value="Unassembled WGS sequence"/>
</dbReference>
<reference evidence="7 8" key="1">
    <citation type="submission" date="2024-03" db="EMBL/GenBank/DDBJ databases">
        <title>Actinomycetospora sp. OC33-EN07, a novel actinomycete isolated from wild orchid (Aerides multiflora).</title>
        <authorList>
            <person name="Suriyachadkun C."/>
        </authorList>
    </citation>
    <scope>NUCLEOTIDE SEQUENCE [LARGE SCALE GENOMIC DNA]</scope>
    <source>
        <strain evidence="7 8">OC33-EN07</strain>
    </source>
</reference>
<dbReference type="InterPro" id="IPR000675">
    <property type="entry name" value="Cutinase/axe"/>
</dbReference>
<keyword evidence="2" id="KW-0719">Serine esterase</keyword>
<feature type="compositionally biased region" description="Low complexity" evidence="5">
    <location>
        <begin position="745"/>
        <end position="781"/>
    </location>
</feature>
<evidence type="ECO:0000313" key="7">
    <source>
        <dbReference type="EMBL" id="MEJ2865690.1"/>
    </source>
</evidence>
<dbReference type="Gene3D" id="3.40.50.1820">
    <property type="entry name" value="alpha/beta hydrolase"/>
    <property type="match status" value="1"/>
</dbReference>
<dbReference type="InterPro" id="IPR029058">
    <property type="entry name" value="AB_hydrolase_fold"/>
</dbReference>
<keyword evidence="8" id="KW-1185">Reference proteome</keyword>
<comment type="similarity">
    <text evidence="1">Belongs to the cutinase family.</text>
</comment>
<evidence type="ECO:0000256" key="4">
    <source>
        <dbReference type="ARBA" id="ARBA00023157"/>
    </source>
</evidence>
<sequence length="1050" mass="102633">MSATERMVDRFGRPVPATPVVRLRVDRTPGRVPLLVDGSAVQIPRGADPHREGLAFAASRAARLGRPVRVEMSSPWSVWPLVVHADGAVDDGRSPRPSGGWERPGRRTRRRAATLADATERPRRRPVGLLAFAAALTAALMVGAVGTGVVTLAAPGDPAPAECRDVTLFAVNGSGAGGGQTLGALTDPLVQRVGQRLAVVAVPGPEVGAGEQQAVTALTEQVAAQVAGCPSSRVMLFGYSQGAQVAGDVAARIGAGREAGVPADRILAVGLFGDPARDPNVRTVPGGVTGQGVLPARAGGFGSLAARTIQVCAPEDPVCATAPGATPPALEEAVAAPEHGGYDRLEVAPNTPATQWASESLGRLITSLPASDGPTANPAGAPASSGAPTTSSGAPTPGGSEYETDAPGGSAPGGSEYETGAPAPGTAAPDPAAPGSTAPGGSEYETTAPDGAAPGGATGGSPASTAPGGSEYETTAPDGAAPGSTGTGGTAPRTRAPGDSGYETQAPGGTAPRTTAPETTAPGATELPGSGTGEDPADGGLVPGGGDEYTDTTGGSGRAPATTAAPGAGSGSSTTAPPGGSTGGGYEPGSTAPGGSAGTGSGSQPRSTTPPGSDADTGTGSGSQPRSTTPPGSDDGTGSGSQPRSTIPPDGDAGTSGTGSTCTRGDTGSSSGSGSTPRTTTPPDEPSSTSSPRSTGNSGIGRSGSTAPGADDPATTDSACEQTGTGGTGNADDRTGTSTGGTGSTGSTSTGTGSAGADTGTSTSTGSAGADTSNSTSTGSAGADTGALWALTSGLTGFQDSTGGNVEGGGLNPEEVESPNVPGRQVVKLEVPGGAKRSEVRPEEAQNIREGQRLFFGYSAFLPEDFPVDTQDWQVIWQLHDGGSNTSPPVALEVVDGRLWLANVGDRVRDLGPVQAGRNLAVQMDIEFEIGGGSVSVYREGQQVLQDFRPPRGTMIDSFDYLKTGIYRHTGGPAEPATIFLNDLKIGDSLASVSDLAGSEQGAAATGGNAATTSQGTGTPDVTGGSSADGGTDASNTGAGTGTSTRVRQR</sequence>
<name>A0ABU8MEC6_9PSEU</name>
<dbReference type="Pfam" id="PF01083">
    <property type="entry name" value="Cutinase"/>
    <property type="match status" value="1"/>
</dbReference>
<dbReference type="RefSeq" id="WP_337707064.1">
    <property type="nucleotide sequence ID" value="NZ_JBBEGM010000020.1"/>
</dbReference>
<keyword evidence="4" id="KW-1015">Disulfide bond</keyword>
<dbReference type="SUPFAM" id="SSF53474">
    <property type="entry name" value="alpha/beta-Hydrolases"/>
    <property type="match status" value="1"/>
</dbReference>
<keyword evidence="6" id="KW-1133">Transmembrane helix</keyword>
<keyword evidence="6" id="KW-0812">Transmembrane</keyword>
<evidence type="ECO:0000256" key="5">
    <source>
        <dbReference type="SAM" id="MobiDB-lite"/>
    </source>
</evidence>
<dbReference type="EMBL" id="JBBEGM010000020">
    <property type="protein sequence ID" value="MEJ2865690.1"/>
    <property type="molecule type" value="Genomic_DNA"/>
</dbReference>
<dbReference type="Pfam" id="PF14099">
    <property type="entry name" value="Polysacc_lyase"/>
    <property type="match status" value="1"/>
</dbReference>
<feature type="region of interest" description="Disordered" evidence="5">
    <location>
        <begin position="87"/>
        <end position="120"/>
    </location>
</feature>
<dbReference type="PANTHER" id="PTHR33630:SF9">
    <property type="entry name" value="CUTINASE 4"/>
    <property type="match status" value="1"/>
</dbReference>
<proteinExistence type="inferred from homology"/>
<dbReference type="SMART" id="SM01110">
    <property type="entry name" value="Cutinase"/>
    <property type="match status" value="1"/>
</dbReference>
<dbReference type="GO" id="GO:0016829">
    <property type="term" value="F:lyase activity"/>
    <property type="evidence" value="ECO:0007669"/>
    <property type="project" value="UniProtKB-KW"/>
</dbReference>
<dbReference type="Gene3D" id="2.60.120.200">
    <property type="match status" value="1"/>
</dbReference>
<gene>
    <name evidence="7" type="ORF">WCD58_31360</name>
</gene>
<organism evidence="7 8">
    <name type="scientific">Actinomycetospora flava</name>
    <dbReference type="NCBI Taxonomy" id="3129232"/>
    <lineage>
        <taxon>Bacteria</taxon>
        <taxon>Bacillati</taxon>
        <taxon>Actinomycetota</taxon>
        <taxon>Actinomycetes</taxon>
        <taxon>Pseudonocardiales</taxon>
        <taxon>Pseudonocardiaceae</taxon>
        <taxon>Actinomycetospora</taxon>
    </lineage>
</organism>
<feature type="region of interest" description="Disordered" evidence="5">
    <location>
        <begin position="1001"/>
        <end position="1050"/>
    </location>
</feature>
<keyword evidence="3" id="KW-0378">Hydrolase</keyword>
<accession>A0ABU8MEC6</accession>
<keyword evidence="6" id="KW-0472">Membrane</keyword>
<evidence type="ECO:0000256" key="2">
    <source>
        <dbReference type="ARBA" id="ARBA00022487"/>
    </source>
</evidence>
<feature type="region of interest" description="Disordered" evidence="5">
    <location>
        <begin position="366"/>
        <end position="781"/>
    </location>
</feature>
<protein>
    <submittedName>
        <fullName evidence="7">Heparin lyase I family protein</fullName>
    </submittedName>
</protein>
<feature type="compositionally biased region" description="Low complexity" evidence="5">
    <location>
        <begin position="627"/>
        <end position="636"/>
    </location>
</feature>
<feature type="region of interest" description="Disordered" evidence="5">
    <location>
        <begin position="798"/>
        <end position="824"/>
    </location>
</feature>
<feature type="compositionally biased region" description="Low complexity" evidence="5">
    <location>
        <begin position="373"/>
        <end position="400"/>
    </location>
</feature>
<dbReference type="InterPro" id="IPR025975">
    <property type="entry name" value="Polysacc_lyase"/>
</dbReference>
<comment type="caution">
    <text evidence="7">The sequence shown here is derived from an EMBL/GenBank/DDBJ whole genome shotgun (WGS) entry which is preliminary data.</text>
</comment>
<evidence type="ECO:0000313" key="8">
    <source>
        <dbReference type="Proteomes" id="UP001369736"/>
    </source>
</evidence>
<evidence type="ECO:0000256" key="1">
    <source>
        <dbReference type="ARBA" id="ARBA00007534"/>
    </source>
</evidence>
<keyword evidence="7" id="KW-0456">Lyase</keyword>
<feature type="compositionally biased region" description="Low complexity" evidence="5">
    <location>
        <begin position="1002"/>
        <end position="1050"/>
    </location>
</feature>
<evidence type="ECO:0000256" key="3">
    <source>
        <dbReference type="ARBA" id="ARBA00022801"/>
    </source>
</evidence>
<feature type="compositionally biased region" description="Low complexity" evidence="5">
    <location>
        <begin position="419"/>
        <end position="452"/>
    </location>
</feature>
<feature type="compositionally biased region" description="Low complexity" evidence="5">
    <location>
        <begin position="558"/>
        <end position="579"/>
    </location>
</feature>
<feature type="compositionally biased region" description="Low complexity" evidence="5">
    <location>
        <begin position="460"/>
        <end position="525"/>
    </location>
</feature>
<dbReference type="PANTHER" id="PTHR33630">
    <property type="entry name" value="CUTINASE RV1984C-RELATED-RELATED"/>
    <property type="match status" value="1"/>
</dbReference>
<feature type="transmembrane region" description="Helical" evidence="6">
    <location>
        <begin position="129"/>
        <end position="154"/>
    </location>
</feature>
<feature type="compositionally biased region" description="Low complexity" evidence="5">
    <location>
        <begin position="648"/>
        <end position="695"/>
    </location>
</feature>